<dbReference type="EMBL" id="JADFFL010000002">
    <property type="protein sequence ID" value="MBE9661238.1"/>
    <property type="molecule type" value="Genomic_DNA"/>
</dbReference>
<evidence type="ECO:0000256" key="1">
    <source>
        <dbReference type="SAM" id="Phobius"/>
    </source>
</evidence>
<dbReference type="GO" id="GO:0008556">
    <property type="term" value="F:P-type potassium transmembrane transporter activity"/>
    <property type="evidence" value="ECO:0007669"/>
    <property type="project" value="InterPro"/>
</dbReference>
<dbReference type="AlphaFoldDB" id="A0A929KWJ5"/>
<keyword evidence="1" id="KW-0812">Transmembrane</keyword>
<reference evidence="2" key="1">
    <citation type="submission" date="2020-10" db="EMBL/GenBank/DDBJ databases">
        <title>Mucilaginibacter mali sp. nov., isolated from rhizosphere soil of apple orchard.</title>
        <authorList>
            <person name="Lee J.-S."/>
            <person name="Kim H.S."/>
            <person name="Kim J.-S."/>
        </authorList>
    </citation>
    <scope>NUCLEOTIDE SEQUENCE</scope>
    <source>
        <strain evidence="2">KCTC 22746</strain>
    </source>
</reference>
<comment type="caution">
    <text evidence="2">The sequence shown here is derived from an EMBL/GenBank/DDBJ whole genome shotgun (WGS) entry which is preliminary data.</text>
</comment>
<evidence type="ECO:0000313" key="3">
    <source>
        <dbReference type="Proteomes" id="UP000622475"/>
    </source>
</evidence>
<evidence type="ECO:0000313" key="2">
    <source>
        <dbReference type="EMBL" id="MBE9661238.1"/>
    </source>
</evidence>
<accession>A0A929KWJ5</accession>
<proteinExistence type="predicted"/>
<name>A0A929KWJ5_9SPHI</name>
<protein>
    <submittedName>
        <fullName evidence="2">Potassium-transporting ATPase subunit F</fullName>
    </submittedName>
</protein>
<dbReference type="InterPro" id="IPR011726">
    <property type="entry name" value="KdpF"/>
</dbReference>
<gene>
    <name evidence="2" type="ORF">IRJ16_05025</name>
</gene>
<dbReference type="Proteomes" id="UP000622475">
    <property type="component" value="Unassembled WGS sequence"/>
</dbReference>
<dbReference type="Pfam" id="PF09604">
    <property type="entry name" value="Potass_KdpF"/>
    <property type="match status" value="1"/>
</dbReference>
<keyword evidence="1" id="KW-0472">Membrane</keyword>
<organism evidence="2 3">
    <name type="scientific">Mucilaginibacter myungsuensis</name>
    <dbReference type="NCBI Taxonomy" id="649104"/>
    <lineage>
        <taxon>Bacteria</taxon>
        <taxon>Pseudomonadati</taxon>
        <taxon>Bacteroidota</taxon>
        <taxon>Sphingobacteriia</taxon>
        <taxon>Sphingobacteriales</taxon>
        <taxon>Sphingobacteriaceae</taxon>
        <taxon>Mucilaginibacter</taxon>
    </lineage>
</organism>
<keyword evidence="3" id="KW-1185">Reference proteome</keyword>
<dbReference type="GO" id="GO:0005886">
    <property type="term" value="C:plasma membrane"/>
    <property type="evidence" value="ECO:0007669"/>
    <property type="project" value="InterPro"/>
</dbReference>
<feature type="transmembrane region" description="Helical" evidence="1">
    <location>
        <begin position="51"/>
        <end position="70"/>
    </location>
</feature>
<sequence>MFWPFCGIPFGIAVSKTLYPYVDHFAFPRPCYRLVFHLQIHQLVRNDLTPMTALFIISIAVFIYMVYVLLKPENF</sequence>
<keyword evidence="1" id="KW-1133">Transmembrane helix</keyword>